<proteinExistence type="predicted"/>
<protein>
    <submittedName>
        <fullName evidence="1">Uncharacterized protein</fullName>
    </submittedName>
</protein>
<gene>
    <name evidence="1" type="ORF">J2Z44_003197</name>
</gene>
<keyword evidence="2" id="KW-1185">Reference proteome</keyword>
<accession>A0ABS4K6F5</accession>
<evidence type="ECO:0000313" key="1">
    <source>
        <dbReference type="EMBL" id="MBP2023360.1"/>
    </source>
</evidence>
<evidence type="ECO:0000313" key="2">
    <source>
        <dbReference type="Proteomes" id="UP001519308"/>
    </source>
</evidence>
<name>A0ABS4K6F5_9CLOT</name>
<organism evidence="1 2">
    <name type="scientific">Clostridium punense</name>
    <dbReference type="NCBI Taxonomy" id="1054297"/>
    <lineage>
        <taxon>Bacteria</taxon>
        <taxon>Bacillati</taxon>
        <taxon>Bacillota</taxon>
        <taxon>Clostridia</taxon>
        <taxon>Eubacteriales</taxon>
        <taxon>Clostridiaceae</taxon>
        <taxon>Clostridium</taxon>
    </lineage>
</organism>
<reference evidence="1 2" key="1">
    <citation type="submission" date="2021-03" db="EMBL/GenBank/DDBJ databases">
        <title>Genomic Encyclopedia of Type Strains, Phase IV (KMG-IV): sequencing the most valuable type-strain genomes for metagenomic binning, comparative biology and taxonomic classification.</title>
        <authorList>
            <person name="Goeker M."/>
        </authorList>
    </citation>
    <scope>NUCLEOTIDE SEQUENCE [LARGE SCALE GENOMIC DNA]</scope>
    <source>
        <strain evidence="1 2">DSM 28650</strain>
    </source>
</reference>
<dbReference type="Proteomes" id="UP001519308">
    <property type="component" value="Unassembled WGS sequence"/>
</dbReference>
<comment type="caution">
    <text evidence="1">The sequence shown here is derived from an EMBL/GenBank/DDBJ whole genome shotgun (WGS) entry which is preliminary data.</text>
</comment>
<dbReference type="EMBL" id="JAGGLL010000027">
    <property type="protein sequence ID" value="MBP2023360.1"/>
    <property type="molecule type" value="Genomic_DNA"/>
</dbReference>
<sequence>MRFELAVRELLKILCAKSVGMTFGDNLHRDK</sequence>